<dbReference type="Proteomes" id="UP001157974">
    <property type="component" value="Unassembled WGS sequence"/>
</dbReference>
<feature type="signal peptide" evidence="1">
    <location>
        <begin position="1"/>
        <end position="20"/>
    </location>
</feature>
<comment type="caution">
    <text evidence="2">The sequence shown here is derived from an EMBL/GenBank/DDBJ whole genome shotgun (WGS) entry which is preliminary data.</text>
</comment>
<dbReference type="AlphaFoldDB" id="A0AAV8UXD3"/>
<gene>
    <name evidence="2" type="ORF">NDN08_002776</name>
</gene>
<evidence type="ECO:0000256" key="1">
    <source>
        <dbReference type="SAM" id="SignalP"/>
    </source>
</evidence>
<keyword evidence="1" id="KW-0732">Signal</keyword>
<name>A0AAV8UXD3_9RHOD</name>
<sequence>MRTWLCFSGILLLITVSVKAQTCLAVAQGGLGRSIEVVGENTLKLGFEGVTVATVGIRAQPDRDPLCVRLTFTAVPSFSLVSIRAGLFATRELISAPVKYPNRRNVSKHLRKKGLPADTLVRKLSMVICQDEIAADDRGCCEDSTLYLVTNAIVKEGDSKSIKAEPFAGREVCTNGDAQGPGVTVCEVPIQCSCDPLTQCSYQLDPGADPVCISRDKFSDIVCSSEVSFLEDDTGMCTCTCSAEDRCIFNSFPGFPDTLFPVCALVQDVCDISGEVGYRLATGECACCNVAKGECIDEIGNQCKTVDQYRVDNSCAITIVSPTGTCNCANK</sequence>
<organism evidence="2 3">
    <name type="scientific">Rhodosorus marinus</name>
    <dbReference type="NCBI Taxonomy" id="101924"/>
    <lineage>
        <taxon>Eukaryota</taxon>
        <taxon>Rhodophyta</taxon>
        <taxon>Stylonematophyceae</taxon>
        <taxon>Stylonematales</taxon>
        <taxon>Stylonemataceae</taxon>
        <taxon>Rhodosorus</taxon>
    </lineage>
</organism>
<proteinExistence type="predicted"/>
<protein>
    <submittedName>
        <fullName evidence="2">Uncharacterized protein</fullName>
    </submittedName>
</protein>
<accession>A0AAV8UXD3</accession>
<feature type="chain" id="PRO_5043956224" evidence="1">
    <location>
        <begin position="21"/>
        <end position="331"/>
    </location>
</feature>
<evidence type="ECO:0000313" key="2">
    <source>
        <dbReference type="EMBL" id="KAJ8906283.1"/>
    </source>
</evidence>
<evidence type="ECO:0000313" key="3">
    <source>
        <dbReference type="Proteomes" id="UP001157974"/>
    </source>
</evidence>
<dbReference type="EMBL" id="JAMWBK010000003">
    <property type="protein sequence ID" value="KAJ8906283.1"/>
    <property type="molecule type" value="Genomic_DNA"/>
</dbReference>
<reference evidence="2 3" key="1">
    <citation type="journal article" date="2023" name="Nat. Commun.">
        <title>Origin of minicircular mitochondrial genomes in red algae.</title>
        <authorList>
            <person name="Lee Y."/>
            <person name="Cho C.H."/>
            <person name="Lee Y.M."/>
            <person name="Park S.I."/>
            <person name="Yang J.H."/>
            <person name="West J.A."/>
            <person name="Bhattacharya D."/>
            <person name="Yoon H.S."/>
        </authorList>
    </citation>
    <scope>NUCLEOTIDE SEQUENCE [LARGE SCALE GENOMIC DNA]</scope>
    <source>
        <strain evidence="2 3">CCMP1338</strain>
        <tissue evidence="2">Whole cell</tissue>
    </source>
</reference>
<keyword evidence="3" id="KW-1185">Reference proteome</keyword>